<accession>A0A7S4VZE5</accession>
<feature type="compositionally biased region" description="Basic and acidic residues" evidence="1">
    <location>
        <begin position="102"/>
        <end position="115"/>
    </location>
</feature>
<feature type="region of interest" description="Disordered" evidence="1">
    <location>
        <begin position="40"/>
        <end position="150"/>
    </location>
</feature>
<organism evidence="2">
    <name type="scientific">Alexandrium monilatum</name>
    <dbReference type="NCBI Taxonomy" id="311494"/>
    <lineage>
        <taxon>Eukaryota</taxon>
        <taxon>Sar</taxon>
        <taxon>Alveolata</taxon>
        <taxon>Dinophyceae</taxon>
        <taxon>Gonyaulacales</taxon>
        <taxon>Pyrocystaceae</taxon>
        <taxon>Alexandrium</taxon>
    </lineage>
</organism>
<protein>
    <submittedName>
        <fullName evidence="2">Uncharacterized protein</fullName>
    </submittedName>
</protein>
<reference evidence="2" key="1">
    <citation type="submission" date="2021-01" db="EMBL/GenBank/DDBJ databases">
        <authorList>
            <person name="Corre E."/>
            <person name="Pelletier E."/>
            <person name="Niang G."/>
            <person name="Scheremetjew M."/>
            <person name="Finn R."/>
            <person name="Kale V."/>
            <person name="Holt S."/>
            <person name="Cochrane G."/>
            <person name="Meng A."/>
            <person name="Brown T."/>
            <person name="Cohen L."/>
        </authorList>
    </citation>
    <scope>NUCLEOTIDE SEQUENCE</scope>
    <source>
        <strain evidence="2">CCMP3105</strain>
    </source>
</reference>
<dbReference type="EMBL" id="HBNR01060464">
    <property type="protein sequence ID" value="CAE4629301.1"/>
    <property type="molecule type" value="Transcribed_RNA"/>
</dbReference>
<sequence>MACEGFALPTSLFEAASRFTEARLGDASSLAAYLKRATEFAPCSPRPAGGQRWGSARQPDRKVRTDEGPAARVLAEGAVSLSESSSGSHAETEEAPGEVLDQEQRRQQQLEDLRRRSQRLQHARQRREQEQLLGGVGETAAGRGMPPASGTADMKSMFTALEHQAAHVSLIFERISL</sequence>
<feature type="compositionally biased region" description="Basic and acidic residues" evidence="1">
    <location>
        <begin position="58"/>
        <end position="69"/>
    </location>
</feature>
<feature type="compositionally biased region" description="Low complexity" evidence="1">
    <location>
        <begin position="75"/>
        <end position="89"/>
    </location>
</feature>
<dbReference type="AlphaFoldDB" id="A0A7S4VZE5"/>
<gene>
    <name evidence="2" type="ORF">AMON00008_LOCUS42533</name>
</gene>
<evidence type="ECO:0000256" key="1">
    <source>
        <dbReference type="SAM" id="MobiDB-lite"/>
    </source>
</evidence>
<proteinExistence type="predicted"/>
<feature type="compositionally biased region" description="Basic residues" evidence="1">
    <location>
        <begin position="116"/>
        <end position="125"/>
    </location>
</feature>
<name>A0A7S4VZE5_9DINO</name>
<evidence type="ECO:0000313" key="2">
    <source>
        <dbReference type="EMBL" id="CAE4629301.1"/>
    </source>
</evidence>